<keyword evidence="2" id="KW-1185">Reference proteome</keyword>
<protein>
    <submittedName>
        <fullName evidence="3">Uncharacterized protein LOC120256778</fullName>
    </submittedName>
</protein>
<dbReference type="Pfam" id="PF13966">
    <property type="entry name" value="zf-RVT"/>
    <property type="match status" value="1"/>
</dbReference>
<gene>
    <name evidence="3" type="primary">LOC120256778</name>
</gene>
<evidence type="ECO:0000313" key="2">
    <source>
        <dbReference type="Proteomes" id="UP001515500"/>
    </source>
</evidence>
<dbReference type="GeneID" id="120256778"/>
<dbReference type="Proteomes" id="UP001515500">
    <property type="component" value="Unplaced"/>
</dbReference>
<evidence type="ECO:0000313" key="3">
    <source>
        <dbReference type="RefSeq" id="XP_039120377.1"/>
    </source>
</evidence>
<dbReference type="RefSeq" id="XP_039120377.1">
    <property type="nucleotide sequence ID" value="XM_039264443.1"/>
</dbReference>
<dbReference type="InterPro" id="IPR026960">
    <property type="entry name" value="RVT-Znf"/>
</dbReference>
<name>A0AB40AZC0_DIOCR</name>
<sequence length="199" mass="22935">MIPTLGPLEKCGTFTVKSFYKFLIDGGTRSPLYPLFWKIRCPSKITLLSWLAGEDKILTLSNIFKKGCNFQHSTDTCVLCHNSSETLQHLFIDCEFSKRIWAFFYHSLDSSSLPQSIPYLWTSWIPSLAPQSQPLWDLVSRAILWNIWLERNSRIFQLLALPQLSTIFKTVNMLLSWFPTVADRHQQSLTEASQKSSVL</sequence>
<reference evidence="3" key="1">
    <citation type="submission" date="2025-08" db="UniProtKB">
        <authorList>
            <consortium name="RefSeq"/>
        </authorList>
    </citation>
    <scope>IDENTIFICATION</scope>
</reference>
<organism evidence="2 3">
    <name type="scientific">Dioscorea cayennensis subsp. rotundata</name>
    <name type="common">White Guinea yam</name>
    <name type="synonym">Dioscorea rotundata</name>
    <dbReference type="NCBI Taxonomy" id="55577"/>
    <lineage>
        <taxon>Eukaryota</taxon>
        <taxon>Viridiplantae</taxon>
        <taxon>Streptophyta</taxon>
        <taxon>Embryophyta</taxon>
        <taxon>Tracheophyta</taxon>
        <taxon>Spermatophyta</taxon>
        <taxon>Magnoliopsida</taxon>
        <taxon>Liliopsida</taxon>
        <taxon>Dioscoreales</taxon>
        <taxon>Dioscoreaceae</taxon>
        <taxon>Dioscorea</taxon>
    </lineage>
</organism>
<accession>A0AB40AZC0</accession>
<proteinExistence type="predicted"/>
<dbReference type="AlphaFoldDB" id="A0AB40AZC0"/>
<feature type="domain" description="Reverse transcriptase zinc-binding" evidence="1">
    <location>
        <begin position="14"/>
        <end position="101"/>
    </location>
</feature>
<evidence type="ECO:0000259" key="1">
    <source>
        <dbReference type="Pfam" id="PF13966"/>
    </source>
</evidence>